<keyword evidence="9" id="KW-0234">DNA repair</keyword>
<dbReference type="CDD" id="cd17748">
    <property type="entry name" value="BRCT_DNA_ligase_like"/>
    <property type="match status" value="1"/>
</dbReference>
<accession>A0ABQ4P0I2</accession>
<dbReference type="InterPro" id="IPR013840">
    <property type="entry name" value="DNAligase_N"/>
</dbReference>
<dbReference type="SUPFAM" id="SSF47781">
    <property type="entry name" value="RuvA domain 2-like"/>
    <property type="match status" value="1"/>
</dbReference>
<dbReference type="Pfam" id="PF01653">
    <property type="entry name" value="DNA_ligase_aden"/>
    <property type="match status" value="1"/>
</dbReference>
<evidence type="ECO:0000256" key="7">
    <source>
        <dbReference type="ARBA" id="ARBA00022833"/>
    </source>
</evidence>
<dbReference type="GO" id="GO:0016874">
    <property type="term" value="F:ligase activity"/>
    <property type="evidence" value="ECO:0007669"/>
    <property type="project" value="UniProtKB-KW"/>
</dbReference>
<dbReference type="SUPFAM" id="SSF52113">
    <property type="entry name" value="BRCT domain"/>
    <property type="match status" value="1"/>
</dbReference>
<comment type="catalytic activity">
    <reaction evidence="10">
        <text>NAD(+) + (deoxyribonucleotide)n-3'-hydroxyl + 5'-phospho-(deoxyribonucleotide)m = (deoxyribonucleotide)n+m + AMP + beta-nicotinamide D-nucleotide.</text>
        <dbReference type="EC" id="6.5.1.2"/>
    </reaction>
</comment>
<evidence type="ECO:0000256" key="5">
    <source>
        <dbReference type="ARBA" id="ARBA00022723"/>
    </source>
</evidence>
<evidence type="ECO:0000256" key="8">
    <source>
        <dbReference type="ARBA" id="ARBA00023027"/>
    </source>
</evidence>
<keyword evidence="6" id="KW-0227">DNA damage</keyword>
<reference evidence="12 13" key="1">
    <citation type="submission" date="2021-05" db="EMBL/GenBank/DDBJ databases">
        <title>Molecular characterization for Shewanella algae harboring chromosomal blaOXA-55-like strains isolated from clinical and environment sample.</title>
        <authorList>
            <person name="Ohama Y."/>
            <person name="Aoki K."/>
            <person name="Harada S."/>
            <person name="Moriya K."/>
            <person name="Ishii Y."/>
            <person name="Tateda K."/>
        </authorList>
    </citation>
    <scope>NUCLEOTIDE SEQUENCE [LARGE SCALE GENOMIC DNA]</scope>
    <source>
        <strain evidence="12 13">MBTL60-118</strain>
    </source>
</reference>
<dbReference type="InterPro" id="IPR010994">
    <property type="entry name" value="RuvA_2-like"/>
</dbReference>
<keyword evidence="3 12" id="KW-0436">Ligase</keyword>
<keyword evidence="7" id="KW-0862">Zinc</keyword>
<evidence type="ECO:0000256" key="1">
    <source>
        <dbReference type="ARBA" id="ARBA00004067"/>
    </source>
</evidence>
<protein>
    <recommendedName>
        <fullName evidence="2">DNA ligase (NAD(+))</fullName>
        <ecNumber evidence="2">6.5.1.2</ecNumber>
    </recommendedName>
</protein>
<dbReference type="PROSITE" id="PS50172">
    <property type="entry name" value="BRCT"/>
    <property type="match status" value="1"/>
</dbReference>
<dbReference type="EMBL" id="BPEU01000013">
    <property type="protein sequence ID" value="GIU41005.1"/>
    <property type="molecule type" value="Genomic_DNA"/>
</dbReference>
<dbReference type="InterPro" id="IPR013839">
    <property type="entry name" value="DNAligase_adenylation"/>
</dbReference>
<dbReference type="InterPro" id="IPR004150">
    <property type="entry name" value="NAD_DNA_ligase_OB"/>
</dbReference>
<dbReference type="Gene3D" id="1.10.150.20">
    <property type="entry name" value="5' to 3' exonuclease, C-terminal subdomain"/>
    <property type="match status" value="1"/>
</dbReference>
<feature type="domain" description="BRCT" evidence="11">
    <location>
        <begin position="541"/>
        <end position="618"/>
    </location>
</feature>
<dbReference type="SUPFAM" id="SSF56091">
    <property type="entry name" value="DNA ligase/mRNA capping enzyme, catalytic domain"/>
    <property type="match status" value="1"/>
</dbReference>
<keyword evidence="8" id="KW-0520">NAD</keyword>
<dbReference type="Gene3D" id="2.40.50.140">
    <property type="entry name" value="Nucleic acid-binding proteins"/>
    <property type="match status" value="1"/>
</dbReference>
<dbReference type="SMART" id="SM00532">
    <property type="entry name" value="LIGANc"/>
    <property type="match status" value="1"/>
</dbReference>
<dbReference type="Gene3D" id="3.30.470.30">
    <property type="entry name" value="DNA ligase/mRNA capping enzyme"/>
    <property type="match status" value="1"/>
</dbReference>
<evidence type="ECO:0000256" key="6">
    <source>
        <dbReference type="ARBA" id="ARBA00022763"/>
    </source>
</evidence>
<evidence type="ECO:0000256" key="10">
    <source>
        <dbReference type="ARBA" id="ARBA00034005"/>
    </source>
</evidence>
<evidence type="ECO:0000259" key="11">
    <source>
        <dbReference type="PROSITE" id="PS50172"/>
    </source>
</evidence>
<dbReference type="Pfam" id="PF00533">
    <property type="entry name" value="BRCT"/>
    <property type="match status" value="1"/>
</dbReference>
<evidence type="ECO:0000313" key="12">
    <source>
        <dbReference type="EMBL" id="GIU41005.1"/>
    </source>
</evidence>
<dbReference type="RefSeq" id="WP_220756915.1">
    <property type="nucleotide sequence ID" value="NZ_BPEU01000013.1"/>
</dbReference>
<name>A0ABQ4P0I2_SHECO</name>
<proteinExistence type="predicted"/>
<evidence type="ECO:0000256" key="3">
    <source>
        <dbReference type="ARBA" id="ARBA00022598"/>
    </source>
</evidence>
<evidence type="ECO:0000256" key="4">
    <source>
        <dbReference type="ARBA" id="ARBA00022705"/>
    </source>
</evidence>
<dbReference type="InterPro" id="IPR012340">
    <property type="entry name" value="NA-bd_OB-fold"/>
</dbReference>
<sequence>MQALLNSPINTLSDEELSALLFHMNDTYRAGSPVVSDTAFDFIYMPALKNRIPNHPLVTKVQPEGHNAFSSTYRHKAPMLSTQKAYQPDEIKSFVERCQKAAIECGYTLPLTYRVSPKLDGIAAKYVASGHRIITRGDGVVGNCVSKLLEHGLVLVGEPANEKVGEIVIDKHYFEQHLSNEFSHPRNFVAGLANSDKLSEVGRKALKDGAVRLVFFDALVCPEVDATNLLENLDALCEFHDLNYMTDGTVIEVTNELVKQYMGHSDHHHHWQVAKKSVTETALVQITGIDWQVGRNKITPVLQLEPTWLSGATISKCTAHHAGNVQKLGLGTGAVIELTRSGEIIPKIHNLQKSVTPEIPTHCPCCSKPVQWQNDFIVCTNPNCSERQVSAIEYHFKLLEADLFGRQSVRKLVEAGIATIIDVYSVTMTQLIYAGFGEGQATNLLNELARVKATPVNDNKVLASLGIHGCGRGTSKRILKTIKLSDITTLTAEQLVAIDGFGELTSNSICQGITNHSENLAFLTTMLNVIDTMQPEITLSNNASAIRGLNIVFTGKMNQNRIDMSANAERLGANVQKSIAKTTDYLVIGENVGATKINAAKAKGTKIITEAEYEQMIG</sequence>
<dbReference type="Gene3D" id="3.40.50.10190">
    <property type="entry name" value="BRCT domain"/>
    <property type="match status" value="1"/>
</dbReference>
<dbReference type="InterPro" id="IPR036420">
    <property type="entry name" value="BRCT_dom_sf"/>
</dbReference>
<gene>
    <name evidence="12" type="primary">ligA_1</name>
    <name evidence="12" type="ORF">TUM3794_20360</name>
</gene>
<dbReference type="SUPFAM" id="SSF50249">
    <property type="entry name" value="Nucleic acid-binding proteins"/>
    <property type="match status" value="1"/>
</dbReference>
<keyword evidence="4" id="KW-0235">DNA replication</keyword>
<comment type="function">
    <text evidence="1">DNA ligase that catalyzes the formation of phosphodiester linkages between 5'-phosphoryl and 3'-hydroxyl groups in double-stranded DNA using NAD as a coenzyme and as the energy source for the reaction. It is essential for DNA replication and repair of damaged DNA.</text>
</comment>
<dbReference type="InterPro" id="IPR001679">
    <property type="entry name" value="DNA_ligase"/>
</dbReference>
<dbReference type="PIRSF" id="PIRSF001604">
    <property type="entry name" value="LigA"/>
    <property type="match status" value="1"/>
</dbReference>
<comment type="caution">
    <text evidence="12">The sequence shown here is derived from an EMBL/GenBank/DDBJ whole genome shotgun (WGS) entry which is preliminary data.</text>
</comment>
<evidence type="ECO:0000256" key="2">
    <source>
        <dbReference type="ARBA" id="ARBA00012722"/>
    </source>
</evidence>
<organism evidence="12 13">
    <name type="scientific">Shewanella colwelliana</name>
    <name type="common">Alteromonas colwelliana</name>
    <dbReference type="NCBI Taxonomy" id="23"/>
    <lineage>
        <taxon>Bacteria</taxon>
        <taxon>Pseudomonadati</taxon>
        <taxon>Pseudomonadota</taxon>
        <taxon>Gammaproteobacteria</taxon>
        <taxon>Alteromonadales</taxon>
        <taxon>Shewanellaceae</taxon>
        <taxon>Shewanella</taxon>
    </lineage>
</organism>
<keyword evidence="5" id="KW-0479">Metal-binding</keyword>
<dbReference type="Pfam" id="PF03120">
    <property type="entry name" value="OB_DNA_ligase"/>
    <property type="match status" value="1"/>
</dbReference>
<evidence type="ECO:0000313" key="13">
    <source>
        <dbReference type="Proteomes" id="UP000773469"/>
    </source>
</evidence>
<evidence type="ECO:0000256" key="9">
    <source>
        <dbReference type="ARBA" id="ARBA00023204"/>
    </source>
</evidence>
<dbReference type="Proteomes" id="UP000773469">
    <property type="component" value="Unassembled WGS sequence"/>
</dbReference>
<dbReference type="EC" id="6.5.1.2" evidence="2"/>
<dbReference type="InterPro" id="IPR001357">
    <property type="entry name" value="BRCT_dom"/>
</dbReference>
<keyword evidence="13" id="KW-1185">Reference proteome</keyword>